<accession>A0A1H6L6L4</accession>
<proteinExistence type="predicted"/>
<organism evidence="4 5">
    <name type="scientific">Rheinheimera pacifica</name>
    <dbReference type="NCBI Taxonomy" id="173990"/>
    <lineage>
        <taxon>Bacteria</taxon>
        <taxon>Pseudomonadati</taxon>
        <taxon>Pseudomonadota</taxon>
        <taxon>Gammaproteobacteria</taxon>
        <taxon>Chromatiales</taxon>
        <taxon>Chromatiaceae</taxon>
        <taxon>Rheinheimera</taxon>
    </lineage>
</organism>
<evidence type="ECO:0000313" key="5">
    <source>
        <dbReference type="Proteomes" id="UP000199371"/>
    </source>
</evidence>
<dbReference type="Pfam" id="PF06155">
    <property type="entry name" value="GBBH-like_N"/>
    <property type="match status" value="1"/>
</dbReference>
<keyword evidence="5" id="KW-1185">Reference proteome</keyword>
<keyword evidence="2" id="KW-0408">Iron</keyword>
<dbReference type="PANTHER" id="PTHR35303:SF5">
    <property type="entry name" value="OS02G0197800 PROTEIN"/>
    <property type="match status" value="1"/>
</dbReference>
<evidence type="ECO:0000313" key="4">
    <source>
        <dbReference type="EMBL" id="SEH84025.1"/>
    </source>
</evidence>
<evidence type="ECO:0000259" key="3">
    <source>
        <dbReference type="Pfam" id="PF06155"/>
    </source>
</evidence>
<gene>
    <name evidence="4" type="ORF">SAMN05660691_01707</name>
</gene>
<dbReference type="STRING" id="173990.SAMN05660691_01707"/>
<protein>
    <submittedName>
        <fullName evidence="4">DUF971 family protein</fullName>
    </submittedName>
</protein>
<keyword evidence="1" id="KW-0479">Metal-binding</keyword>
<reference evidence="5" key="1">
    <citation type="submission" date="2016-10" db="EMBL/GenBank/DDBJ databases">
        <authorList>
            <person name="Varghese N."/>
            <person name="Submissions S."/>
        </authorList>
    </citation>
    <scope>NUCLEOTIDE SEQUENCE [LARGE SCALE GENOMIC DNA]</scope>
    <source>
        <strain evidence="5">DSM 17616</strain>
    </source>
</reference>
<name>A0A1H6L6L4_9GAMM</name>
<evidence type="ECO:0000256" key="1">
    <source>
        <dbReference type="ARBA" id="ARBA00022723"/>
    </source>
</evidence>
<dbReference type="Gene3D" id="3.30.2020.30">
    <property type="match status" value="1"/>
</dbReference>
<dbReference type="AlphaFoldDB" id="A0A1H6L6L4"/>
<sequence>MANTEHSAQTTQLQVSRLHYHSQSRMLDITFSDGTVAGFSAEFLRVFSPSAEVRGHGKPKLVSNKKLVSISKLQPVGHYAVKLVFDDGHDSGIYSWQYLKQLSEQQSELWQQYLAQLDQANANRDDLITVKVRY</sequence>
<dbReference type="RefSeq" id="WP_092792304.1">
    <property type="nucleotide sequence ID" value="NZ_FNXF01000005.1"/>
</dbReference>
<dbReference type="PANTHER" id="PTHR35303">
    <property type="entry name" value="OS02G0197800 PROTEIN"/>
    <property type="match status" value="1"/>
</dbReference>
<dbReference type="OrthoDB" id="9794178at2"/>
<evidence type="ECO:0000256" key="2">
    <source>
        <dbReference type="ARBA" id="ARBA00023004"/>
    </source>
</evidence>
<dbReference type="GO" id="GO:0046872">
    <property type="term" value="F:metal ion binding"/>
    <property type="evidence" value="ECO:0007669"/>
    <property type="project" value="UniProtKB-KW"/>
</dbReference>
<dbReference type="InterPro" id="IPR010376">
    <property type="entry name" value="GBBH-like_N"/>
</dbReference>
<feature type="domain" description="Gamma-butyrobetaine hydroxylase-like N-terminal" evidence="3">
    <location>
        <begin position="19"/>
        <end position="99"/>
    </location>
</feature>
<dbReference type="InterPro" id="IPR038492">
    <property type="entry name" value="GBBH-like_N_sf"/>
</dbReference>
<dbReference type="Proteomes" id="UP000199371">
    <property type="component" value="Unassembled WGS sequence"/>
</dbReference>
<dbReference type="EMBL" id="FNXF01000005">
    <property type="protein sequence ID" value="SEH84025.1"/>
    <property type="molecule type" value="Genomic_DNA"/>
</dbReference>